<name>A0ABY5YX63_9ACTN</name>
<evidence type="ECO:0000313" key="1">
    <source>
        <dbReference type="EMBL" id="UWZ33847.1"/>
    </source>
</evidence>
<evidence type="ECO:0000313" key="2">
    <source>
        <dbReference type="Proteomes" id="UP001058271"/>
    </source>
</evidence>
<keyword evidence="2" id="KW-1185">Reference proteome</keyword>
<protein>
    <submittedName>
        <fullName evidence="1">Uncharacterized protein</fullName>
    </submittedName>
</protein>
<proteinExistence type="predicted"/>
<dbReference type="RefSeq" id="WP_260723126.1">
    <property type="nucleotide sequence ID" value="NZ_BAAABS010000009.1"/>
</dbReference>
<dbReference type="Proteomes" id="UP001058271">
    <property type="component" value="Chromosome"/>
</dbReference>
<organism evidence="1 2">
    <name type="scientific">Dactylosporangium roseum</name>
    <dbReference type="NCBI Taxonomy" id="47989"/>
    <lineage>
        <taxon>Bacteria</taxon>
        <taxon>Bacillati</taxon>
        <taxon>Actinomycetota</taxon>
        <taxon>Actinomycetes</taxon>
        <taxon>Micromonosporales</taxon>
        <taxon>Micromonosporaceae</taxon>
        <taxon>Dactylosporangium</taxon>
    </lineage>
</organism>
<accession>A0ABY5YX63</accession>
<reference evidence="1" key="1">
    <citation type="submission" date="2021-04" db="EMBL/GenBank/DDBJ databases">
        <title>Biosynthetic gene clusters of Dactylosporangioum roseum.</title>
        <authorList>
            <person name="Hartkoorn R.C."/>
            <person name="Beaudoing E."/>
            <person name="Hot D."/>
            <person name="Moureu S."/>
        </authorList>
    </citation>
    <scope>NUCLEOTIDE SEQUENCE</scope>
    <source>
        <strain evidence="1">NRRL B-16295</strain>
    </source>
</reference>
<sequence>MTVLPSPHPAAYLVPGGHRHVVITSGALRHPLPGLTARALGVAATLPPAVPVALAVLDLH</sequence>
<gene>
    <name evidence="1" type="ORF">Drose_21495</name>
</gene>
<dbReference type="EMBL" id="CP073721">
    <property type="protein sequence ID" value="UWZ33847.1"/>
    <property type="molecule type" value="Genomic_DNA"/>
</dbReference>